<comment type="caution">
    <text evidence="2">The sequence shown here is derived from an EMBL/GenBank/DDBJ whole genome shotgun (WGS) entry which is preliminary data.</text>
</comment>
<proteinExistence type="predicted"/>
<keyword evidence="1" id="KW-0812">Transmembrane</keyword>
<dbReference type="Proteomes" id="UP000177817">
    <property type="component" value="Unassembled WGS sequence"/>
</dbReference>
<keyword evidence="1" id="KW-0472">Membrane</keyword>
<organism evidence="2 3">
    <name type="scientific">Candidatus Komeilibacteria bacterium RIFCSPHIGHO2_01_FULL_52_14</name>
    <dbReference type="NCBI Taxonomy" id="1798549"/>
    <lineage>
        <taxon>Bacteria</taxon>
        <taxon>Candidatus Komeiliibacteriota</taxon>
    </lineage>
</organism>
<keyword evidence="1" id="KW-1133">Transmembrane helix</keyword>
<reference evidence="2 3" key="1">
    <citation type="journal article" date="2016" name="Nat. Commun.">
        <title>Thousands of microbial genomes shed light on interconnected biogeochemical processes in an aquifer system.</title>
        <authorList>
            <person name="Anantharaman K."/>
            <person name="Brown C.T."/>
            <person name="Hug L.A."/>
            <person name="Sharon I."/>
            <person name="Castelle C.J."/>
            <person name="Probst A.J."/>
            <person name="Thomas B.C."/>
            <person name="Singh A."/>
            <person name="Wilkins M.J."/>
            <person name="Karaoz U."/>
            <person name="Brodie E.L."/>
            <person name="Williams K.H."/>
            <person name="Hubbard S.S."/>
            <person name="Banfield J.F."/>
        </authorList>
    </citation>
    <scope>NUCLEOTIDE SEQUENCE [LARGE SCALE GENOMIC DNA]</scope>
</reference>
<feature type="transmembrane region" description="Helical" evidence="1">
    <location>
        <begin position="12"/>
        <end position="32"/>
    </location>
</feature>
<gene>
    <name evidence="2" type="ORF">A2677_03490</name>
</gene>
<name>A0A1G2BMB6_9BACT</name>
<evidence type="ECO:0000313" key="2">
    <source>
        <dbReference type="EMBL" id="OGY89876.1"/>
    </source>
</evidence>
<evidence type="ECO:0000313" key="3">
    <source>
        <dbReference type="Proteomes" id="UP000177817"/>
    </source>
</evidence>
<sequence>MRFQVIDYDAEASAFFGPITFSIMLLVGKILLGCIDVWKFDYTVRQAVVEFIWFAGILFSLIALTAILRFLYLVAVKAPRLRKEIMRAESSRADM</sequence>
<accession>A0A1G2BMB6</accession>
<feature type="transmembrane region" description="Helical" evidence="1">
    <location>
        <begin position="52"/>
        <end position="76"/>
    </location>
</feature>
<dbReference type="AlphaFoldDB" id="A0A1G2BMB6"/>
<protein>
    <submittedName>
        <fullName evidence="2">Uncharacterized protein</fullName>
    </submittedName>
</protein>
<dbReference type="EMBL" id="MHKK01000022">
    <property type="protein sequence ID" value="OGY89876.1"/>
    <property type="molecule type" value="Genomic_DNA"/>
</dbReference>
<evidence type="ECO:0000256" key="1">
    <source>
        <dbReference type="SAM" id="Phobius"/>
    </source>
</evidence>